<keyword evidence="1" id="KW-0808">Transferase</keyword>
<dbReference type="PANTHER" id="PTHR37984">
    <property type="entry name" value="PROTEIN CBG26694"/>
    <property type="match status" value="1"/>
</dbReference>
<dbReference type="InterPro" id="IPR041373">
    <property type="entry name" value="RT_RNaseH"/>
</dbReference>
<dbReference type="GO" id="GO:0016787">
    <property type="term" value="F:hydrolase activity"/>
    <property type="evidence" value="ECO:0007669"/>
    <property type="project" value="UniProtKB-KW"/>
</dbReference>
<evidence type="ECO:0000259" key="8">
    <source>
        <dbReference type="Pfam" id="PF00078"/>
    </source>
</evidence>
<dbReference type="Pfam" id="PF17917">
    <property type="entry name" value="RT_RNaseH"/>
    <property type="match status" value="1"/>
</dbReference>
<dbReference type="InterPro" id="IPR050951">
    <property type="entry name" value="Retrovirus_Pol_polyprotein"/>
</dbReference>
<evidence type="ECO:0000313" key="10">
    <source>
        <dbReference type="EMBL" id="KAA3467302.1"/>
    </source>
</evidence>
<dbReference type="GO" id="GO:0003964">
    <property type="term" value="F:RNA-directed DNA polymerase activity"/>
    <property type="evidence" value="ECO:0007669"/>
    <property type="project" value="UniProtKB-KW"/>
</dbReference>
<feature type="domain" description="Reverse transcriptase RNase H-like" evidence="9">
    <location>
        <begin position="498"/>
        <end position="587"/>
    </location>
</feature>
<dbReference type="SUPFAM" id="SSF56672">
    <property type="entry name" value="DNA/RNA polymerases"/>
    <property type="match status" value="1"/>
</dbReference>
<keyword evidence="4" id="KW-0255">Endonuclease</keyword>
<dbReference type="InterPro" id="IPR043128">
    <property type="entry name" value="Rev_trsase/Diguanyl_cyclase"/>
</dbReference>
<feature type="region of interest" description="Disordered" evidence="7">
    <location>
        <begin position="89"/>
        <end position="118"/>
    </location>
</feature>
<dbReference type="Pfam" id="PF08284">
    <property type="entry name" value="RVP_2"/>
    <property type="match status" value="1"/>
</dbReference>
<evidence type="ECO:0000256" key="7">
    <source>
        <dbReference type="SAM" id="MobiDB-lite"/>
    </source>
</evidence>
<evidence type="ECO:0000256" key="5">
    <source>
        <dbReference type="ARBA" id="ARBA00022801"/>
    </source>
</evidence>
<dbReference type="CDD" id="cd09274">
    <property type="entry name" value="RNase_HI_RT_Ty3"/>
    <property type="match status" value="1"/>
</dbReference>
<dbReference type="EMBL" id="SMMG02000007">
    <property type="protein sequence ID" value="KAA3467302.1"/>
    <property type="molecule type" value="Genomic_DNA"/>
</dbReference>
<gene>
    <name evidence="10" type="ORF">EPI10_002326</name>
</gene>
<comment type="caution">
    <text evidence="10">The sequence shown here is derived from an EMBL/GenBank/DDBJ whole genome shotgun (WGS) entry which is preliminary data.</text>
</comment>
<accession>A0A5B6VDW7</accession>
<dbReference type="GO" id="GO:0004519">
    <property type="term" value="F:endonuclease activity"/>
    <property type="evidence" value="ECO:0007669"/>
    <property type="project" value="UniProtKB-KW"/>
</dbReference>
<dbReference type="AlphaFoldDB" id="A0A5B6VDW7"/>
<feature type="compositionally biased region" description="Polar residues" evidence="7">
    <location>
        <begin position="163"/>
        <end position="172"/>
    </location>
</feature>
<feature type="domain" description="Reverse transcriptase" evidence="8">
    <location>
        <begin position="377"/>
        <end position="436"/>
    </location>
</feature>
<evidence type="ECO:0000256" key="6">
    <source>
        <dbReference type="ARBA" id="ARBA00022918"/>
    </source>
</evidence>
<feature type="region of interest" description="Disordered" evidence="7">
    <location>
        <begin position="143"/>
        <end position="176"/>
    </location>
</feature>
<evidence type="ECO:0000256" key="2">
    <source>
        <dbReference type="ARBA" id="ARBA00022695"/>
    </source>
</evidence>
<dbReference type="Pfam" id="PF00078">
    <property type="entry name" value="RVT_1"/>
    <property type="match status" value="1"/>
</dbReference>
<keyword evidence="3" id="KW-0540">Nuclease</keyword>
<sequence>MSVTEYEREFVRLSQYARECVSSKAVMCKRFEDGLNEDIRLLVRILKIKELVVLVDRACKAEALEKDKRKAESEAKYVRKRFLRKSFQSTSKKFRDEQSRSRINVGHSSRDRGRSQLSSKAPVTSICGSLDHFICDCPESVEPETTQNLRSDNVSVRGRPSRNARNVSGSQRCTRDTITRSEARATARAYPIRAREEASSPDVLTGIFTLYDTSVIALIDPGFTHSYICMNLVSSKTLPVESTKFVIKVSNPLGKSVLVDKFDITLGMDWLTLHDAVVNCKRKIIDLKVSEKKVKSVPVVCEFSNVFSEELSGLPPIREVEFGIDLLLGTTLISIAQHRMAPTELKELKSQLQELTDRGFARPSFSSWGAPILIFRSYLDRFVIVFIDEILIYSRDGTKHVEHLRIVLQALREKQFYTKFSKCEFWLREVNFLGHIVSAFGIRVDPSKISTILEWKPLKNVSEVRNFLGLAGYYRWFVKGFSMIATPLTRLLQKDVSDASLNGLGCALMQEGKVIAYASRQLKLHEKNYLTHDLKLAAIVFTLKIWRHYLFGEKCHVFSDHKSLKYLMTQKDLNLRQRRWLELLKDYELVIDYHLGKANVVADALSRKSLSALCAINTHLDLSDNDSMIVELKAKPLFLQQIVDAQKVDNEMLAKRAQCDSNSDSEF</sequence>
<name>A0A5B6VDW7_9ROSI</name>
<evidence type="ECO:0000259" key="9">
    <source>
        <dbReference type="Pfam" id="PF17917"/>
    </source>
</evidence>
<proteinExistence type="predicted"/>
<dbReference type="Proteomes" id="UP000325315">
    <property type="component" value="Unassembled WGS sequence"/>
</dbReference>
<dbReference type="OrthoDB" id="1751327at2759"/>
<keyword evidence="6 10" id="KW-0695">RNA-directed DNA polymerase</keyword>
<keyword evidence="5" id="KW-0378">Hydrolase</keyword>
<protein>
    <submittedName>
        <fullName evidence="10">Reverse transcriptase</fullName>
    </submittedName>
</protein>
<dbReference type="InterPro" id="IPR000477">
    <property type="entry name" value="RT_dom"/>
</dbReference>
<dbReference type="Gene3D" id="3.10.10.10">
    <property type="entry name" value="HIV Type 1 Reverse Transcriptase, subunit A, domain 1"/>
    <property type="match status" value="1"/>
</dbReference>
<keyword evidence="11" id="KW-1185">Reference proteome</keyword>
<evidence type="ECO:0000256" key="4">
    <source>
        <dbReference type="ARBA" id="ARBA00022759"/>
    </source>
</evidence>
<evidence type="ECO:0000256" key="3">
    <source>
        <dbReference type="ARBA" id="ARBA00022722"/>
    </source>
</evidence>
<evidence type="ECO:0000256" key="1">
    <source>
        <dbReference type="ARBA" id="ARBA00022679"/>
    </source>
</evidence>
<feature type="compositionally biased region" description="Polar residues" evidence="7">
    <location>
        <begin position="143"/>
        <end position="154"/>
    </location>
</feature>
<evidence type="ECO:0000313" key="11">
    <source>
        <dbReference type="Proteomes" id="UP000325315"/>
    </source>
</evidence>
<dbReference type="PANTHER" id="PTHR37984:SF5">
    <property type="entry name" value="PROTEIN NYNRIN-LIKE"/>
    <property type="match status" value="1"/>
</dbReference>
<dbReference type="Gene3D" id="3.30.70.270">
    <property type="match status" value="2"/>
</dbReference>
<reference evidence="11" key="1">
    <citation type="journal article" date="2019" name="Plant Biotechnol. J.">
        <title>Genome sequencing of the Australian wild diploid species Gossypium australe highlights disease resistance and delayed gland morphogenesis.</title>
        <authorList>
            <person name="Cai Y."/>
            <person name="Cai X."/>
            <person name="Wang Q."/>
            <person name="Wang P."/>
            <person name="Zhang Y."/>
            <person name="Cai C."/>
            <person name="Xu Y."/>
            <person name="Wang K."/>
            <person name="Zhou Z."/>
            <person name="Wang C."/>
            <person name="Geng S."/>
            <person name="Li B."/>
            <person name="Dong Q."/>
            <person name="Hou Y."/>
            <person name="Wang H."/>
            <person name="Ai P."/>
            <person name="Liu Z."/>
            <person name="Yi F."/>
            <person name="Sun M."/>
            <person name="An G."/>
            <person name="Cheng J."/>
            <person name="Zhang Y."/>
            <person name="Shi Q."/>
            <person name="Xie Y."/>
            <person name="Shi X."/>
            <person name="Chang Y."/>
            <person name="Huang F."/>
            <person name="Chen Y."/>
            <person name="Hong S."/>
            <person name="Mi L."/>
            <person name="Sun Q."/>
            <person name="Zhang L."/>
            <person name="Zhou B."/>
            <person name="Peng R."/>
            <person name="Zhang X."/>
            <person name="Liu F."/>
        </authorList>
    </citation>
    <scope>NUCLEOTIDE SEQUENCE [LARGE SCALE GENOMIC DNA]</scope>
    <source>
        <strain evidence="11">cv. PA1801</strain>
    </source>
</reference>
<keyword evidence="2" id="KW-0548">Nucleotidyltransferase</keyword>
<organism evidence="10 11">
    <name type="scientific">Gossypium australe</name>
    <dbReference type="NCBI Taxonomy" id="47621"/>
    <lineage>
        <taxon>Eukaryota</taxon>
        <taxon>Viridiplantae</taxon>
        <taxon>Streptophyta</taxon>
        <taxon>Embryophyta</taxon>
        <taxon>Tracheophyta</taxon>
        <taxon>Spermatophyta</taxon>
        <taxon>Magnoliopsida</taxon>
        <taxon>eudicotyledons</taxon>
        <taxon>Gunneridae</taxon>
        <taxon>Pentapetalae</taxon>
        <taxon>rosids</taxon>
        <taxon>malvids</taxon>
        <taxon>Malvales</taxon>
        <taxon>Malvaceae</taxon>
        <taxon>Malvoideae</taxon>
        <taxon>Gossypium</taxon>
    </lineage>
</organism>
<dbReference type="InterPro" id="IPR043502">
    <property type="entry name" value="DNA/RNA_pol_sf"/>
</dbReference>